<feature type="non-terminal residue" evidence="12">
    <location>
        <position position="1"/>
    </location>
</feature>
<dbReference type="AlphaFoldDB" id="A0A8H7T2U7"/>
<keyword evidence="9 10" id="KW-0472">Membrane</keyword>
<keyword evidence="13" id="KW-1185">Reference proteome</keyword>
<keyword evidence="3 11" id="KW-0813">Transport</keyword>
<dbReference type="InterPro" id="IPR023395">
    <property type="entry name" value="MCP_dom_sf"/>
</dbReference>
<keyword evidence="6" id="KW-0999">Mitochondrion inner membrane</keyword>
<evidence type="ECO:0000256" key="11">
    <source>
        <dbReference type="RuleBase" id="RU000488"/>
    </source>
</evidence>
<dbReference type="Proteomes" id="UP000664132">
    <property type="component" value="Unassembled WGS sequence"/>
</dbReference>
<dbReference type="GO" id="GO:0071913">
    <property type="term" value="F:citrate secondary active transmembrane transporter activity"/>
    <property type="evidence" value="ECO:0007669"/>
    <property type="project" value="TreeGrafter"/>
</dbReference>
<evidence type="ECO:0008006" key="14">
    <source>
        <dbReference type="Google" id="ProtNLM"/>
    </source>
</evidence>
<evidence type="ECO:0000256" key="3">
    <source>
        <dbReference type="ARBA" id="ARBA00022448"/>
    </source>
</evidence>
<evidence type="ECO:0000256" key="10">
    <source>
        <dbReference type="PROSITE-ProRule" id="PRU00282"/>
    </source>
</evidence>
<dbReference type="GO" id="GO:0006843">
    <property type="term" value="P:mitochondrial citrate transmembrane transport"/>
    <property type="evidence" value="ECO:0007669"/>
    <property type="project" value="TreeGrafter"/>
</dbReference>
<evidence type="ECO:0000256" key="2">
    <source>
        <dbReference type="ARBA" id="ARBA00006375"/>
    </source>
</evidence>
<dbReference type="PANTHER" id="PTHR45788">
    <property type="entry name" value="SUCCINATE/FUMARATE MITOCHONDRIAL TRANSPORTER-RELATED"/>
    <property type="match status" value="1"/>
</dbReference>
<comment type="subcellular location">
    <subcellularLocation>
        <location evidence="1">Mitochondrion membrane</location>
        <topology evidence="1">Multi-pass membrane protein</topology>
    </subcellularLocation>
</comment>
<keyword evidence="5" id="KW-0677">Repeat</keyword>
<evidence type="ECO:0000256" key="1">
    <source>
        <dbReference type="ARBA" id="ARBA00004225"/>
    </source>
</evidence>
<dbReference type="Gene3D" id="1.50.40.10">
    <property type="entry name" value="Mitochondrial carrier domain"/>
    <property type="match status" value="1"/>
</dbReference>
<dbReference type="InterPro" id="IPR049563">
    <property type="entry name" value="TXTP-like"/>
</dbReference>
<organism evidence="12 13">
    <name type="scientific">Cadophora malorum</name>
    <dbReference type="NCBI Taxonomy" id="108018"/>
    <lineage>
        <taxon>Eukaryota</taxon>
        <taxon>Fungi</taxon>
        <taxon>Dikarya</taxon>
        <taxon>Ascomycota</taxon>
        <taxon>Pezizomycotina</taxon>
        <taxon>Leotiomycetes</taxon>
        <taxon>Helotiales</taxon>
        <taxon>Ploettnerulaceae</taxon>
        <taxon>Cadophora</taxon>
    </lineage>
</organism>
<evidence type="ECO:0000313" key="13">
    <source>
        <dbReference type="Proteomes" id="UP000664132"/>
    </source>
</evidence>
<evidence type="ECO:0000256" key="6">
    <source>
        <dbReference type="ARBA" id="ARBA00022792"/>
    </source>
</evidence>
<dbReference type="EMBL" id="JAFJYH010000478">
    <property type="protein sequence ID" value="KAG4411425.1"/>
    <property type="molecule type" value="Genomic_DNA"/>
</dbReference>
<feature type="repeat" description="Solcar" evidence="10">
    <location>
        <begin position="8"/>
        <end position="98"/>
    </location>
</feature>
<evidence type="ECO:0000256" key="5">
    <source>
        <dbReference type="ARBA" id="ARBA00022737"/>
    </source>
</evidence>
<name>A0A8H7T2U7_9HELO</name>
<comment type="caution">
    <text evidence="12">The sequence shown here is derived from an EMBL/GenBank/DDBJ whole genome shotgun (WGS) entry which is preliminary data.</text>
</comment>
<evidence type="ECO:0000313" key="12">
    <source>
        <dbReference type="EMBL" id="KAG4411425.1"/>
    </source>
</evidence>
<dbReference type="Pfam" id="PF00153">
    <property type="entry name" value="Mito_carr"/>
    <property type="match status" value="2"/>
</dbReference>
<dbReference type="InterPro" id="IPR018108">
    <property type="entry name" value="MCP_transmembrane"/>
</dbReference>
<comment type="similarity">
    <text evidence="2 11">Belongs to the mitochondrial carrier (TC 2.A.29) family.</text>
</comment>
<evidence type="ECO:0000256" key="7">
    <source>
        <dbReference type="ARBA" id="ARBA00022989"/>
    </source>
</evidence>
<dbReference type="SUPFAM" id="SSF103506">
    <property type="entry name" value="Mitochondrial carrier"/>
    <property type="match status" value="1"/>
</dbReference>
<dbReference type="PROSITE" id="PS50920">
    <property type="entry name" value="SOLCAR"/>
    <property type="match status" value="2"/>
</dbReference>
<reference evidence="12" key="1">
    <citation type="submission" date="2021-02" db="EMBL/GenBank/DDBJ databases">
        <title>Genome sequence Cadophora malorum strain M34.</title>
        <authorList>
            <person name="Stefanovic E."/>
            <person name="Vu D."/>
            <person name="Scully C."/>
            <person name="Dijksterhuis J."/>
            <person name="Roader J."/>
            <person name="Houbraken J."/>
        </authorList>
    </citation>
    <scope>NUCLEOTIDE SEQUENCE</scope>
    <source>
        <strain evidence="12">M34</strain>
    </source>
</reference>
<accession>A0A8H7T2U7</accession>
<evidence type="ECO:0000256" key="8">
    <source>
        <dbReference type="ARBA" id="ARBA00023128"/>
    </source>
</evidence>
<dbReference type="GO" id="GO:0031966">
    <property type="term" value="C:mitochondrial membrane"/>
    <property type="evidence" value="ECO:0007669"/>
    <property type="project" value="UniProtKB-SubCell"/>
</dbReference>
<keyword evidence="4 10" id="KW-0812">Transmembrane</keyword>
<keyword evidence="7" id="KW-1133">Transmembrane helix</keyword>
<gene>
    <name evidence="12" type="ORF">IFR04_015431</name>
</gene>
<sequence>MDNTDSKPPIALKLLAGGIAGASETMVTYPAEFVKTRRQLPQYTKPNTSTPISSLAIIRSTYSSVGIRGFYSGCGALATSNFLKSSIRFFTFSTSRDFYDVLFQTPPGSATRSPLVNVLSGFTAGVSESLLVVTPGEALKTRLVEDASTANNGRSRFAGQSFPSVAITVVREEGVRALWRGAVPVVSRQATNSMVRFTTFAMMQER</sequence>
<evidence type="ECO:0000256" key="9">
    <source>
        <dbReference type="ARBA" id="ARBA00023136"/>
    </source>
</evidence>
<proteinExistence type="inferred from homology"/>
<keyword evidence="8" id="KW-0496">Mitochondrion</keyword>
<evidence type="ECO:0000256" key="4">
    <source>
        <dbReference type="ARBA" id="ARBA00022692"/>
    </source>
</evidence>
<feature type="repeat" description="Solcar" evidence="10">
    <location>
        <begin position="112"/>
        <end position="206"/>
    </location>
</feature>
<dbReference type="OrthoDB" id="44467at2759"/>
<protein>
    <recommendedName>
        <fullName evidence="14">Mitochondrial carrier</fullName>
    </recommendedName>
</protein>
<dbReference type="PANTHER" id="PTHR45788:SF4">
    <property type="entry name" value="TRICARBOXYLATE TRANSPORT PROTEIN, MITOCHONDRIAL"/>
    <property type="match status" value="1"/>
</dbReference>